<proteinExistence type="predicted"/>
<name>A0A921L895_9FIRM</name>
<comment type="caution">
    <text evidence="5">The sequence shown here is derived from an EMBL/GenBank/DDBJ whole genome shotgun (WGS) entry which is preliminary data.</text>
</comment>
<sequence length="221" mass="25119">MEKTADIYINIPVKSIAKPYTYLVPEQFDFLKAGCRVLVPFGGRLMEGFIIKIHDTSADLDTARLKAVKDVLDTQPWFTPNMYATAKWMADFYLCSLGETMRLFIPGKNSVKIRPVFNINETDLSAEKLAKLPTGQKQLLVYLKAYKNADLLTLRRSFGAGENFTADLEKLIAKNYVTRSYIYHSQAKKIYVEYAVLNAAVDETVLDTLKRKPAQKKALLY</sequence>
<feature type="domain" description="Primosomal protein N' 3' DNA-binding" evidence="4">
    <location>
        <begin position="8"/>
        <end position="106"/>
    </location>
</feature>
<dbReference type="PANTHER" id="PTHR30580:SF1">
    <property type="entry name" value="COMF OPERON PROTEIN 1"/>
    <property type="match status" value="1"/>
</dbReference>
<evidence type="ECO:0000256" key="3">
    <source>
        <dbReference type="ARBA" id="ARBA00023125"/>
    </source>
</evidence>
<keyword evidence="3" id="KW-0238">DNA-binding</keyword>
<keyword evidence="2" id="KW-0067">ATP-binding</keyword>
<organism evidence="5 6">
    <name type="scientific">Megamonas hypermegale</name>
    <dbReference type="NCBI Taxonomy" id="158847"/>
    <lineage>
        <taxon>Bacteria</taxon>
        <taxon>Bacillati</taxon>
        <taxon>Bacillota</taxon>
        <taxon>Negativicutes</taxon>
        <taxon>Selenomonadales</taxon>
        <taxon>Selenomonadaceae</taxon>
        <taxon>Megamonas</taxon>
    </lineage>
</organism>
<dbReference type="GO" id="GO:0006270">
    <property type="term" value="P:DNA replication initiation"/>
    <property type="evidence" value="ECO:0007669"/>
    <property type="project" value="TreeGrafter"/>
</dbReference>
<dbReference type="EMBL" id="DYVR01000240">
    <property type="protein sequence ID" value="HJF85710.1"/>
    <property type="molecule type" value="Genomic_DNA"/>
</dbReference>
<reference evidence="5" key="2">
    <citation type="submission" date="2021-09" db="EMBL/GenBank/DDBJ databases">
        <authorList>
            <person name="Gilroy R."/>
        </authorList>
    </citation>
    <scope>NUCLEOTIDE SEQUENCE</scope>
    <source>
        <strain evidence="5">7318</strain>
    </source>
</reference>
<dbReference type="GO" id="GO:0005524">
    <property type="term" value="F:ATP binding"/>
    <property type="evidence" value="ECO:0007669"/>
    <property type="project" value="UniProtKB-KW"/>
</dbReference>
<keyword evidence="1" id="KW-0547">Nucleotide-binding</keyword>
<evidence type="ECO:0000313" key="6">
    <source>
        <dbReference type="Proteomes" id="UP000780768"/>
    </source>
</evidence>
<dbReference type="InterPro" id="IPR041222">
    <property type="entry name" value="PriA_3primeBD"/>
</dbReference>
<dbReference type="GO" id="GO:0006302">
    <property type="term" value="P:double-strand break repair"/>
    <property type="evidence" value="ECO:0007669"/>
    <property type="project" value="TreeGrafter"/>
</dbReference>
<dbReference type="FunFam" id="3.40.1440.60:FF:000001">
    <property type="entry name" value="Primosomal protein N"/>
    <property type="match status" value="1"/>
</dbReference>
<dbReference type="GO" id="GO:0006310">
    <property type="term" value="P:DNA recombination"/>
    <property type="evidence" value="ECO:0007669"/>
    <property type="project" value="TreeGrafter"/>
</dbReference>
<gene>
    <name evidence="5" type="ORF">K8V65_08630</name>
</gene>
<dbReference type="GO" id="GO:0003677">
    <property type="term" value="F:DNA binding"/>
    <property type="evidence" value="ECO:0007669"/>
    <property type="project" value="UniProtKB-KW"/>
</dbReference>
<dbReference type="Gene3D" id="3.40.1440.60">
    <property type="entry name" value="PriA, 3(prime) DNA-binding domain"/>
    <property type="match status" value="1"/>
</dbReference>
<reference evidence="5" key="1">
    <citation type="journal article" date="2021" name="PeerJ">
        <title>Extensive microbial diversity within the chicken gut microbiome revealed by metagenomics and culture.</title>
        <authorList>
            <person name="Gilroy R."/>
            <person name="Ravi A."/>
            <person name="Getino M."/>
            <person name="Pursley I."/>
            <person name="Horton D.L."/>
            <person name="Alikhan N.F."/>
            <person name="Baker D."/>
            <person name="Gharbi K."/>
            <person name="Hall N."/>
            <person name="Watson M."/>
            <person name="Adriaenssens E.M."/>
            <person name="Foster-Nyarko E."/>
            <person name="Jarju S."/>
            <person name="Secka A."/>
            <person name="Antonio M."/>
            <person name="Oren A."/>
            <person name="Chaudhuri R.R."/>
            <person name="La Ragione R."/>
            <person name="Hildebrand F."/>
            <person name="Pallen M.J."/>
        </authorList>
    </citation>
    <scope>NUCLEOTIDE SEQUENCE</scope>
    <source>
        <strain evidence="5">7318</strain>
    </source>
</reference>
<feature type="non-terminal residue" evidence="5">
    <location>
        <position position="221"/>
    </location>
</feature>
<evidence type="ECO:0000313" key="5">
    <source>
        <dbReference type="EMBL" id="HJF85710.1"/>
    </source>
</evidence>
<dbReference type="PANTHER" id="PTHR30580">
    <property type="entry name" value="PRIMOSOMAL PROTEIN N"/>
    <property type="match status" value="1"/>
</dbReference>
<evidence type="ECO:0000256" key="2">
    <source>
        <dbReference type="ARBA" id="ARBA00022840"/>
    </source>
</evidence>
<dbReference type="Proteomes" id="UP000780768">
    <property type="component" value="Unassembled WGS sequence"/>
</dbReference>
<dbReference type="AlphaFoldDB" id="A0A921L895"/>
<accession>A0A921L895</accession>
<dbReference type="InterPro" id="IPR042115">
    <property type="entry name" value="PriA_3primeBD_sf"/>
</dbReference>
<evidence type="ECO:0000259" key="4">
    <source>
        <dbReference type="Pfam" id="PF17764"/>
    </source>
</evidence>
<dbReference type="GO" id="GO:0043138">
    <property type="term" value="F:3'-5' DNA helicase activity"/>
    <property type="evidence" value="ECO:0007669"/>
    <property type="project" value="TreeGrafter"/>
</dbReference>
<protein>
    <submittedName>
        <fullName evidence="5">Primosomal protein N</fullName>
    </submittedName>
</protein>
<dbReference type="Pfam" id="PF17764">
    <property type="entry name" value="PriA_3primeBD"/>
    <property type="match status" value="1"/>
</dbReference>
<evidence type="ECO:0000256" key="1">
    <source>
        <dbReference type="ARBA" id="ARBA00022741"/>
    </source>
</evidence>